<keyword evidence="5" id="KW-1185">Reference proteome</keyword>
<evidence type="ECO:0000313" key="5">
    <source>
        <dbReference type="Proteomes" id="UP000824998"/>
    </source>
</evidence>
<feature type="compositionally biased region" description="Low complexity" evidence="1">
    <location>
        <begin position="96"/>
        <end position="128"/>
    </location>
</feature>
<feature type="transmembrane region" description="Helical" evidence="2">
    <location>
        <begin position="567"/>
        <end position="590"/>
    </location>
</feature>
<feature type="compositionally biased region" description="Basic and acidic residues" evidence="1">
    <location>
        <begin position="44"/>
        <end position="53"/>
    </location>
</feature>
<feature type="transmembrane region" description="Helical" evidence="2">
    <location>
        <begin position="541"/>
        <end position="561"/>
    </location>
</feature>
<reference evidence="4" key="1">
    <citation type="journal article" date="2021" name="IMA Fungus">
        <title>Genomic characterization of three marine fungi, including Emericellopsis atlantica sp. nov. with signatures of a generalist lifestyle and marine biomass degradation.</title>
        <authorList>
            <person name="Hagestad O.C."/>
            <person name="Hou L."/>
            <person name="Andersen J.H."/>
            <person name="Hansen E.H."/>
            <person name="Altermark B."/>
            <person name="Li C."/>
            <person name="Kuhnert E."/>
            <person name="Cox R.J."/>
            <person name="Crous P.W."/>
            <person name="Spatafora J.W."/>
            <person name="Lail K."/>
            <person name="Amirebrahimi M."/>
            <person name="Lipzen A."/>
            <person name="Pangilinan J."/>
            <person name="Andreopoulos W."/>
            <person name="Hayes R.D."/>
            <person name="Ng V."/>
            <person name="Grigoriev I.V."/>
            <person name="Jackson S.A."/>
            <person name="Sutton T.D.S."/>
            <person name="Dobson A.D.W."/>
            <person name="Rama T."/>
        </authorList>
    </citation>
    <scope>NUCLEOTIDE SEQUENCE</scope>
    <source>
        <strain evidence="4">TRa018bII</strain>
    </source>
</reference>
<dbReference type="PANTHER" id="PTHR34502">
    <property type="entry name" value="DUF6594 DOMAIN-CONTAINING PROTEIN-RELATED"/>
    <property type="match status" value="1"/>
</dbReference>
<accession>A0A9P8C6I8</accession>
<feature type="region of interest" description="Disordered" evidence="1">
    <location>
        <begin position="1"/>
        <end position="152"/>
    </location>
</feature>
<keyword evidence="2" id="KW-0812">Transmembrane</keyword>
<evidence type="ECO:0000259" key="3">
    <source>
        <dbReference type="Pfam" id="PF20237"/>
    </source>
</evidence>
<comment type="caution">
    <text evidence="4">The sequence shown here is derived from an EMBL/GenBank/DDBJ whole genome shotgun (WGS) entry which is preliminary data.</text>
</comment>
<dbReference type="EMBL" id="MU251434">
    <property type="protein sequence ID" value="KAG9235365.1"/>
    <property type="molecule type" value="Genomic_DNA"/>
</dbReference>
<dbReference type="Proteomes" id="UP000824998">
    <property type="component" value="Unassembled WGS sequence"/>
</dbReference>
<dbReference type="Pfam" id="PF20237">
    <property type="entry name" value="DUF6594"/>
    <property type="match status" value="1"/>
</dbReference>
<proteinExistence type="predicted"/>
<feature type="transmembrane region" description="Helical" evidence="2">
    <location>
        <begin position="602"/>
        <end position="619"/>
    </location>
</feature>
<sequence length="621" mass="67600">MGKERERDRERPRRHHKSDGSGNRHSSRSKAKNTSAIRSSLPAKEIEYKDGGQSRRRHSRSSRSRDHSSSSSESSENYDPLQSPRTILTKARARLTSPSTISTLTSMTTTTNKSSSSSGSNSTVTQASVTRRSNLSKKSDILEAPMSPAVPDAPNVFAYQVEDSIAGSKVDLPGEAEGHQVTSWANHLEDSRMESSLPLHMLHSRAGTSSSASSSFQGDDNFSEPPQDIDTDRSTSPESSVQGQVEEGEEQHEPEQETSPIDDTSAKIALQIAAAHQRQNYHGQMHSFGTPNMPRGPAELPHVPSMALSAHTHQQQVKQRPLPRGEKLPVSGYELLASQISSRPVSSNVNHRDHIKPIYRKFEALNHRLLLHLQDELSELEEQLHRLDHTDTQARRTENDIMPASRRAAAAVGGELQWHKTDVLGKIGFKLAQYNQALSSFNSTRSLAAPNREDVSNYRAYLQNANPIAEVETRFLDPEDDLVSIYSENISPAACSYSTSQATSSTSSSYSPSIVAPEFELSPTLVEEEHKEASEEIPAQCIVRALAGALAISVLIPILTFSVIPGFVGRITATSLVVGGVLVALMQGGVVEQGMIFRSEGLMCAGIYGGVMVVVAGIMPG</sequence>
<organism evidence="4 5">
    <name type="scientific">Amylocarpus encephaloides</name>
    <dbReference type="NCBI Taxonomy" id="45428"/>
    <lineage>
        <taxon>Eukaryota</taxon>
        <taxon>Fungi</taxon>
        <taxon>Dikarya</taxon>
        <taxon>Ascomycota</taxon>
        <taxon>Pezizomycotina</taxon>
        <taxon>Leotiomycetes</taxon>
        <taxon>Helotiales</taxon>
        <taxon>Helotiales incertae sedis</taxon>
        <taxon>Amylocarpus</taxon>
    </lineage>
</organism>
<gene>
    <name evidence="4" type="ORF">BJ875DRAFT_374447</name>
</gene>
<feature type="compositionally biased region" description="Basic and acidic residues" evidence="1">
    <location>
        <begin position="1"/>
        <end position="11"/>
    </location>
</feature>
<evidence type="ECO:0000256" key="2">
    <source>
        <dbReference type="SAM" id="Phobius"/>
    </source>
</evidence>
<dbReference type="AlphaFoldDB" id="A0A9P8C6I8"/>
<name>A0A9P8C6I8_9HELO</name>
<dbReference type="PANTHER" id="PTHR34502:SF6">
    <property type="entry name" value="DUF6594 DOMAIN-CONTAINING PROTEIN"/>
    <property type="match status" value="1"/>
</dbReference>
<keyword evidence="2" id="KW-0472">Membrane</keyword>
<feature type="domain" description="DUF6594" evidence="3">
    <location>
        <begin position="333"/>
        <end position="613"/>
    </location>
</feature>
<feature type="region of interest" description="Disordered" evidence="1">
    <location>
        <begin position="204"/>
        <end position="262"/>
    </location>
</feature>
<evidence type="ECO:0000256" key="1">
    <source>
        <dbReference type="SAM" id="MobiDB-lite"/>
    </source>
</evidence>
<protein>
    <recommendedName>
        <fullName evidence="3">DUF6594 domain-containing protein</fullName>
    </recommendedName>
</protein>
<dbReference type="OrthoDB" id="5416037at2759"/>
<keyword evidence="2" id="KW-1133">Transmembrane helix</keyword>
<dbReference type="InterPro" id="IPR046529">
    <property type="entry name" value="DUF6594"/>
</dbReference>
<evidence type="ECO:0000313" key="4">
    <source>
        <dbReference type="EMBL" id="KAG9235365.1"/>
    </source>
</evidence>